<reference evidence="11 12" key="1">
    <citation type="submission" date="2006-10" db="EMBL/GenBank/DDBJ databases">
        <title>Complete sequence of Syntrophobacter fumaroxidans MPOB.</title>
        <authorList>
            <consortium name="US DOE Joint Genome Institute"/>
            <person name="Copeland A."/>
            <person name="Lucas S."/>
            <person name="Lapidus A."/>
            <person name="Barry K."/>
            <person name="Detter J.C."/>
            <person name="Glavina del Rio T."/>
            <person name="Hammon N."/>
            <person name="Israni S."/>
            <person name="Pitluck S."/>
            <person name="Goltsman E.G."/>
            <person name="Martinez M."/>
            <person name="Schmutz J."/>
            <person name="Larimer F."/>
            <person name="Land M."/>
            <person name="Hauser L."/>
            <person name="Kyrpides N."/>
            <person name="Kim E."/>
            <person name="Boone D.R."/>
            <person name="Brockman F."/>
            <person name="Culley D."/>
            <person name="Ferry J."/>
            <person name="Gunsalus R."/>
            <person name="McInerney M.J."/>
            <person name="Morrison M."/>
            <person name="Plugge C."/>
            <person name="Rohlin L."/>
            <person name="Scholten J."/>
            <person name="Sieber J."/>
            <person name="Stams A.J.M."/>
            <person name="Worm P."/>
            <person name="Henstra A.M."/>
            <person name="Richardson P."/>
        </authorList>
    </citation>
    <scope>NUCLEOTIDE SEQUENCE [LARGE SCALE GENOMIC DNA]</scope>
    <source>
        <strain evidence="12">DSM 10017 / MPOB</strain>
    </source>
</reference>
<feature type="domain" description="Histidine kinase" evidence="10">
    <location>
        <begin position="89"/>
        <end position="307"/>
    </location>
</feature>
<dbReference type="InterPro" id="IPR003661">
    <property type="entry name" value="HisK_dim/P_dom"/>
</dbReference>
<keyword evidence="12" id="KW-1185">Reference proteome</keyword>
<dbReference type="SUPFAM" id="SSF55874">
    <property type="entry name" value="ATPase domain of HSP90 chaperone/DNA topoisomerase II/histidine kinase"/>
    <property type="match status" value="1"/>
</dbReference>
<comment type="catalytic activity">
    <reaction evidence="1">
        <text>ATP + protein L-histidine = ADP + protein N-phospho-L-histidine.</text>
        <dbReference type="EC" id="2.7.13.3"/>
    </reaction>
</comment>
<dbReference type="SMART" id="SM00388">
    <property type="entry name" value="HisKA"/>
    <property type="match status" value="1"/>
</dbReference>
<keyword evidence="9" id="KW-0812">Transmembrane</keyword>
<dbReference type="InterPro" id="IPR036890">
    <property type="entry name" value="HATPase_C_sf"/>
</dbReference>
<keyword evidence="4" id="KW-0808">Transferase</keyword>
<organism evidence="11 12">
    <name type="scientific">Syntrophobacter fumaroxidans (strain DSM 10017 / MPOB)</name>
    <dbReference type="NCBI Taxonomy" id="335543"/>
    <lineage>
        <taxon>Bacteria</taxon>
        <taxon>Pseudomonadati</taxon>
        <taxon>Thermodesulfobacteriota</taxon>
        <taxon>Syntrophobacteria</taxon>
        <taxon>Syntrophobacterales</taxon>
        <taxon>Syntrophobacteraceae</taxon>
        <taxon>Syntrophobacter</taxon>
    </lineage>
</organism>
<dbReference type="Gene3D" id="1.10.287.130">
    <property type="match status" value="1"/>
</dbReference>
<proteinExistence type="predicted"/>
<dbReference type="eggNOG" id="COG4191">
    <property type="taxonomic scope" value="Bacteria"/>
</dbReference>
<dbReference type="SUPFAM" id="SSF47384">
    <property type="entry name" value="Homodimeric domain of signal transducing histidine kinase"/>
    <property type="match status" value="1"/>
</dbReference>
<dbReference type="EMBL" id="CP000478">
    <property type="protein sequence ID" value="ABK16318.1"/>
    <property type="molecule type" value="Genomic_DNA"/>
</dbReference>
<dbReference type="Pfam" id="PF00512">
    <property type="entry name" value="HisKA"/>
    <property type="match status" value="1"/>
</dbReference>
<dbReference type="Proteomes" id="UP000001784">
    <property type="component" value="Chromosome"/>
</dbReference>
<keyword evidence="3" id="KW-0597">Phosphoprotein</keyword>
<evidence type="ECO:0000256" key="2">
    <source>
        <dbReference type="ARBA" id="ARBA00012438"/>
    </source>
</evidence>
<sequence length="313" mass="34242">MKIVENFMALRRAWFPYLIALLIAGLGVLLWIKAGPEFGLISLPVLCCAFLLTRKLVLQLAKANEQKLSLDRQLIQSQKLAAIGELSSGIAHEINNPLAIIGQEVEWMKHQAKDAGTGGGGNLAEFLDSLMEIGKQVDRCREITHKLLDFARKREPLIQTTDINKLVEDMVRLVEREAVKRKIKIDRDYQPDLPVVQTDAPQLRQVVLNLLINANAAIDAGGCITVATRVVDNGYVELSVSDTGCGIPEENRDKIFDPFFTTKPPGKGTGLGLSICHGIITKLDGRITVASEVGKGTTFAVRLPVGRRKGTTG</sequence>
<dbReference type="KEGG" id="sfu:Sfum_0619"/>
<evidence type="ECO:0000256" key="7">
    <source>
        <dbReference type="ARBA" id="ARBA00022840"/>
    </source>
</evidence>
<dbReference type="GO" id="GO:0005524">
    <property type="term" value="F:ATP binding"/>
    <property type="evidence" value="ECO:0007669"/>
    <property type="project" value="UniProtKB-KW"/>
</dbReference>
<dbReference type="STRING" id="335543.Sfum_0619"/>
<dbReference type="InterPro" id="IPR005467">
    <property type="entry name" value="His_kinase_dom"/>
</dbReference>
<feature type="transmembrane region" description="Helical" evidence="9">
    <location>
        <begin position="12"/>
        <end position="32"/>
    </location>
</feature>
<keyword evidence="9" id="KW-1133">Transmembrane helix</keyword>
<dbReference type="Gene3D" id="3.30.565.10">
    <property type="entry name" value="Histidine kinase-like ATPase, C-terminal domain"/>
    <property type="match status" value="1"/>
</dbReference>
<dbReference type="GO" id="GO:0000155">
    <property type="term" value="F:phosphorelay sensor kinase activity"/>
    <property type="evidence" value="ECO:0007669"/>
    <property type="project" value="InterPro"/>
</dbReference>
<dbReference type="Pfam" id="PF02518">
    <property type="entry name" value="HATPase_c"/>
    <property type="match status" value="1"/>
</dbReference>
<dbReference type="SMART" id="SM00387">
    <property type="entry name" value="HATPase_c"/>
    <property type="match status" value="1"/>
</dbReference>
<dbReference type="CDD" id="cd00082">
    <property type="entry name" value="HisKA"/>
    <property type="match status" value="1"/>
</dbReference>
<evidence type="ECO:0000259" key="10">
    <source>
        <dbReference type="PROSITE" id="PS50109"/>
    </source>
</evidence>
<keyword evidence="7" id="KW-0067">ATP-binding</keyword>
<keyword evidence="8" id="KW-0902">Two-component regulatory system</keyword>
<dbReference type="InterPro" id="IPR004358">
    <property type="entry name" value="Sig_transdc_His_kin-like_C"/>
</dbReference>
<evidence type="ECO:0000256" key="8">
    <source>
        <dbReference type="ARBA" id="ARBA00023012"/>
    </source>
</evidence>
<dbReference type="HOGENOM" id="CLU_000445_89_1_7"/>
<gene>
    <name evidence="11" type="ordered locus">Sfum_0619</name>
</gene>
<evidence type="ECO:0000256" key="9">
    <source>
        <dbReference type="SAM" id="Phobius"/>
    </source>
</evidence>
<dbReference type="PROSITE" id="PS50109">
    <property type="entry name" value="HIS_KIN"/>
    <property type="match status" value="1"/>
</dbReference>
<dbReference type="PANTHER" id="PTHR43065">
    <property type="entry name" value="SENSOR HISTIDINE KINASE"/>
    <property type="match status" value="1"/>
</dbReference>
<evidence type="ECO:0000256" key="4">
    <source>
        <dbReference type="ARBA" id="ARBA00022679"/>
    </source>
</evidence>
<dbReference type="RefSeq" id="WP_011697491.1">
    <property type="nucleotide sequence ID" value="NC_008554.1"/>
</dbReference>
<evidence type="ECO:0000313" key="11">
    <source>
        <dbReference type="EMBL" id="ABK16318.1"/>
    </source>
</evidence>
<dbReference type="InterPro" id="IPR036097">
    <property type="entry name" value="HisK_dim/P_sf"/>
</dbReference>
<protein>
    <recommendedName>
        <fullName evidence="2">histidine kinase</fullName>
        <ecNumber evidence="2">2.7.13.3</ecNumber>
    </recommendedName>
</protein>
<dbReference type="InParanoid" id="A0LFW6"/>
<dbReference type="PRINTS" id="PR00344">
    <property type="entry name" value="BCTRLSENSOR"/>
</dbReference>
<keyword evidence="5" id="KW-0547">Nucleotide-binding</keyword>
<keyword evidence="9" id="KW-0472">Membrane</keyword>
<evidence type="ECO:0000313" key="12">
    <source>
        <dbReference type="Proteomes" id="UP000001784"/>
    </source>
</evidence>
<evidence type="ECO:0000256" key="1">
    <source>
        <dbReference type="ARBA" id="ARBA00000085"/>
    </source>
</evidence>
<evidence type="ECO:0000256" key="3">
    <source>
        <dbReference type="ARBA" id="ARBA00022553"/>
    </source>
</evidence>
<name>A0LFW6_SYNFM</name>
<accession>A0LFW6</accession>
<dbReference type="AlphaFoldDB" id="A0LFW6"/>
<evidence type="ECO:0000256" key="6">
    <source>
        <dbReference type="ARBA" id="ARBA00022777"/>
    </source>
</evidence>
<keyword evidence="6 11" id="KW-0418">Kinase</keyword>
<dbReference type="OrthoDB" id="9777714at2"/>
<evidence type="ECO:0000256" key="5">
    <source>
        <dbReference type="ARBA" id="ARBA00022741"/>
    </source>
</evidence>
<dbReference type="PANTHER" id="PTHR43065:SF46">
    <property type="entry name" value="C4-DICARBOXYLATE TRANSPORT SENSOR PROTEIN DCTB"/>
    <property type="match status" value="1"/>
</dbReference>
<dbReference type="EC" id="2.7.13.3" evidence="2"/>
<dbReference type="InterPro" id="IPR003594">
    <property type="entry name" value="HATPase_dom"/>
</dbReference>